<dbReference type="InterPro" id="IPR031318">
    <property type="entry name" value="OPI10"/>
</dbReference>
<dbReference type="PANTHER" id="PTHR12925">
    <property type="entry name" value="HIKESHI FAMILY MEMBER"/>
    <property type="match status" value="1"/>
</dbReference>
<dbReference type="OrthoDB" id="10248398at2759"/>
<reference evidence="4 5" key="1">
    <citation type="journal article" date="2016" name="Mol. Biol. Evol.">
        <title>Comparative Genomics of Early-Diverging Mushroom-Forming Fungi Provides Insights into the Origins of Lignocellulose Decay Capabilities.</title>
        <authorList>
            <person name="Nagy L.G."/>
            <person name="Riley R."/>
            <person name="Tritt A."/>
            <person name="Adam C."/>
            <person name="Daum C."/>
            <person name="Floudas D."/>
            <person name="Sun H."/>
            <person name="Yadav J.S."/>
            <person name="Pangilinan J."/>
            <person name="Larsson K.H."/>
            <person name="Matsuura K."/>
            <person name="Barry K."/>
            <person name="Labutti K."/>
            <person name="Kuo R."/>
            <person name="Ohm R.A."/>
            <person name="Bhattacharya S.S."/>
            <person name="Shirouzu T."/>
            <person name="Yoshinaga Y."/>
            <person name="Martin F.M."/>
            <person name="Grigoriev I.V."/>
            <person name="Hibbett D.S."/>
        </authorList>
    </citation>
    <scope>NUCLEOTIDE SEQUENCE [LARGE SCALE GENOMIC DNA]</scope>
    <source>
        <strain evidence="4 5">CBS 109695</strain>
    </source>
</reference>
<dbReference type="EMBL" id="KV417590">
    <property type="protein sequence ID" value="KZP16715.1"/>
    <property type="molecule type" value="Genomic_DNA"/>
</dbReference>
<sequence length="213" mass="22162">MFGCVVAGRPLQTNLQHVDESHALFELPAASSINHISVFLLGTVPFPEGFGATVHFHWPGKGFQLLGMLSNDKPSAIFRLRGTFTANSSAAQSAFSTSPAFSSHAAPSADVTAILGFSVEPLAQIQSLVAAMPGATVNPPSGGTVARSGPDPTLFAERIVKNLFNYVSGFAPGGGGTAVTPDSLVPMGVIAKWYEKFLSKVKAGGVGFLENEE</sequence>
<dbReference type="GO" id="GO:0006606">
    <property type="term" value="P:protein import into nucleus"/>
    <property type="evidence" value="ECO:0007669"/>
    <property type="project" value="TreeGrafter"/>
</dbReference>
<dbReference type="STRING" id="436010.A0A166FED9"/>
<dbReference type="InterPro" id="IPR048364">
    <property type="entry name" value="Hikeshi-like_C"/>
</dbReference>
<name>A0A166FED9_9AGAM</name>
<evidence type="ECO:0000313" key="4">
    <source>
        <dbReference type="EMBL" id="KZP16715.1"/>
    </source>
</evidence>
<proteinExistence type="inferred from homology"/>
<dbReference type="Pfam" id="PF05603">
    <property type="entry name" value="Hikeshi-like_N"/>
    <property type="match status" value="1"/>
</dbReference>
<feature type="domain" description="Hikeshi-like C-terminal" evidence="3">
    <location>
        <begin position="152"/>
        <end position="211"/>
    </location>
</feature>
<evidence type="ECO:0000259" key="3">
    <source>
        <dbReference type="Pfam" id="PF21057"/>
    </source>
</evidence>
<accession>A0A166FED9</accession>
<gene>
    <name evidence="4" type="ORF">FIBSPDRAFT_748252</name>
</gene>
<dbReference type="GO" id="GO:0061608">
    <property type="term" value="F:nuclear import signal receptor activity"/>
    <property type="evidence" value="ECO:0007669"/>
    <property type="project" value="TreeGrafter"/>
</dbReference>
<dbReference type="AlphaFoldDB" id="A0A166FED9"/>
<organism evidence="4 5">
    <name type="scientific">Athelia psychrophila</name>
    <dbReference type="NCBI Taxonomy" id="1759441"/>
    <lineage>
        <taxon>Eukaryota</taxon>
        <taxon>Fungi</taxon>
        <taxon>Dikarya</taxon>
        <taxon>Basidiomycota</taxon>
        <taxon>Agaricomycotina</taxon>
        <taxon>Agaricomycetes</taxon>
        <taxon>Agaricomycetidae</taxon>
        <taxon>Atheliales</taxon>
        <taxon>Atheliaceae</taxon>
        <taxon>Athelia</taxon>
    </lineage>
</organism>
<dbReference type="PANTHER" id="PTHR12925:SF0">
    <property type="entry name" value="PROTEIN HIKESHI"/>
    <property type="match status" value="1"/>
</dbReference>
<feature type="domain" description="Hikeshi-like N-terminal" evidence="2">
    <location>
        <begin position="5"/>
        <end position="131"/>
    </location>
</feature>
<keyword evidence="5" id="KW-1185">Reference proteome</keyword>
<dbReference type="Pfam" id="PF21057">
    <property type="entry name" value="Hikeshi-like_C"/>
    <property type="match status" value="1"/>
</dbReference>
<evidence type="ECO:0000256" key="1">
    <source>
        <dbReference type="ARBA" id="ARBA00006623"/>
    </source>
</evidence>
<evidence type="ECO:0000313" key="5">
    <source>
        <dbReference type="Proteomes" id="UP000076532"/>
    </source>
</evidence>
<protein>
    <submittedName>
        <fullName evidence="4">DUF775-domain-containing protein</fullName>
    </submittedName>
</protein>
<dbReference type="GO" id="GO:0005634">
    <property type="term" value="C:nucleus"/>
    <property type="evidence" value="ECO:0007669"/>
    <property type="project" value="TreeGrafter"/>
</dbReference>
<dbReference type="Proteomes" id="UP000076532">
    <property type="component" value="Unassembled WGS sequence"/>
</dbReference>
<dbReference type="GO" id="GO:0005829">
    <property type="term" value="C:cytosol"/>
    <property type="evidence" value="ECO:0007669"/>
    <property type="project" value="TreeGrafter"/>
</dbReference>
<comment type="similarity">
    <text evidence="1">Belongs to the OPI10 family.</text>
</comment>
<dbReference type="InterPro" id="IPR008493">
    <property type="entry name" value="Hikeshi-like_N"/>
</dbReference>
<evidence type="ECO:0000259" key="2">
    <source>
        <dbReference type="Pfam" id="PF05603"/>
    </source>
</evidence>